<name>A0A6J4VJ14_9BACT</name>
<dbReference type="SUPFAM" id="SSF46894">
    <property type="entry name" value="C-terminal effector domain of the bipartite response regulators"/>
    <property type="match status" value="1"/>
</dbReference>
<organism evidence="4">
    <name type="scientific">uncultured Thermomicrobiales bacterium</name>
    <dbReference type="NCBI Taxonomy" id="1645740"/>
    <lineage>
        <taxon>Bacteria</taxon>
        <taxon>Pseudomonadati</taxon>
        <taxon>Thermomicrobiota</taxon>
        <taxon>Thermomicrobia</taxon>
        <taxon>Thermomicrobiales</taxon>
        <taxon>environmental samples</taxon>
    </lineage>
</organism>
<feature type="region of interest" description="Disordered" evidence="2">
    <location>
        <begin position="272"/>
        <end position="295"/>
    </location>
</feature>
<dbReference type="PANTHER" id="PTHR47691:SF3">
    <property type="entry name" value="HTH-TYPE TRANSCRIPTIONAL REGULATOR RV0890C-RELATED"/>
    <property type="match status" value="1"/>
</dbReference>
<feature type="repeat" description="TPR" evidence="1">
    <location>
        <begin position="815"/>
        <end position="848"/>
    </location>
</feature>
<dbReference type="SUPFAM" id="SSF48452">
    <property type="entry name" value="TPR-like"/>
    <property type="match status" value="2"/>
</dbReference>
<dbReference type="PRINTS" id="PR00364">
    <property type="entry name" value="DISEASERSIST"/>
</dbReference>
<dbReference type="EMBL" id="CADCWN010000225">
    <property type="protein sequence ID" value="CAA9579854.1"/>
    <property type="molecule type" value="Genomic_DNA"/>
</dbReference>
<gene>
    <name evidence="4" type="ORF">AVDCRST_MAG18-2978</name>
</gene>
<dbReference type="InterPro" id="IPR005158">
    <property type="entry name" value="BTAD"/>
</dbReference>
<dbReference type="InterPro" id="IPR058852">
    <property type="entry name" value="HTH_77"/>
</dbReference>
<dbReference type="InterPro" id="IPR027417">
    <property type="entry name" value="P-loop_NTPase"/>
</dbReference>
<evidence type="ECO:0000256" key="2">
    <source>
        <dbReference type="SAM" id="MobiDB-lite"/>
    </source>
</evidence>
<dbReference type="Gene3D" id="1.10.10.10">
    <property type="entry name" value="Winged helix-like DNA-binding domain superfamily/Winged helix DNA-binding domain"/>
    <property type="match status" value="1"/>
</dbReference>
<dbReference type="GO" id="GO:0016887">
    <property type="term" value="F:ATP hydrolysis activity"/>
    <property type="evidence" value="ECO:0007669"/>
    <property type="project" value="InterPro"/>
</dbReference>
<accession>A0A6J4VJ14</accession>
<dbReference type="Gene3D" id="3.40.50.300">
    <property type="entry name" value="P-loop containing nucleotide triphosphate hydrolases"/>
    <property type="match status" value="1"/>
</dbReference>
<evidence type="ECO:0000259" key="3">
    <source>
        <dbReference type="SMART" id="SM01043"/>
    </source>
</evidence>
<dbReference type="InterPro" id="IPR011990">
    <property type="entry name" value="TPR-like_helical_dom_sf"/>
</dbReference>
<dbReference type="Pfam" id="PF13374">
    <property type="entry name" value="TPR_10"/>
    <property type="match status" value="2"/>
</dbReference>
<dbReference type="Pfam" id="PF13401">
    <property type="entry name" value="AAA_22"/>
    <property type="match status" value="1"/>
</dbReference>
<dbReference type="Pfam" id="PF03704">
    <property type="entry name" value="BTAD"/>
    <property type="match status" value="1"/>
</dbReference>
<keyword evidence="1" id="KW-0802">TPR repeat</keyword>
<reference evidence="4" key="1">
    <citation type="submission" date="2020-02" db="EMBL/GenBank/DDBJ databases">
        <authorList>
            <person name="Meier V. D."/>
        </authorList>
    </citation>
    <scope>NUCLEOTIDE SEQUENCE</scope>
    <source>
        <strain evidence="4">AVDCRST_MAG18</strain>
    </source>
</reference>
<dbReference type="GO" id="GO:0003677">
    <property type="term" value="F:DNA binding"/>
    <property type="evidence" value="ECO:0007669"/>
    <property type="project" value="InterPro"/>
</dbReference>
<dbReference type="PROSITE" id="PS50005">
    <property type="entry name" value="TPR"/>
    <property type="match status" value="1"/>
</dbReference>
<evidence type="ECO:0000256" key="1">
    <source>
        <dbReference type="PROSITE-ProRule" id="PRU00339"/>
    </source>
</evidence>
<dbReference type="SUPFAM" id="SSF52540">
    <property type="entry name" value="P-loop containing nucleoside triphosphate hydrolases"/>
    <property type="match status" value="1"/>
</dbReference>
<dbReference type="InterPro" id="IPR049945">
    <property type="entry name" value="AAA_22"/>
</dbReference>
<dbReference type="InterPro" id="IPR036388">
    <property type="entry name" value="WH-like_DNA-bd_sf"/>
</dbReference>
<protein>
    <recommendedName>
        <fullName evidence="3">Bacterial transcriptional activator domain-containing protein</fullName>
    </recommendedName>
</protein>
<dbReference type="SMART" id="SM00028">
    <property type="entry name" value="TPR"/>
    <property type="match status" value="4"/>
</dbReference>
<dbReference type="Gene3D" id="1.25.40.10">
    <property type="entry name" value="Tetratricopeptide repeat domain"/>
    <property type="match status" value="2"/>
</dbReference>
<dbReference type="SMART" id="SM01043">
    <property type="entry name" value="BTAD"/>
    <property type="match status" value="1"/>
</dbReference>
<dbReference type="AlphaFoldDB" id="A0A6J4VJ14"/>
<dbReference type="GO" id="GO:0006355">
    <property type="term" value="P:regulation of DNA-templated transcription"/>
    <property type="evidence" value="ECO:0007669"/>
    <property type="project" value="InterPro"/>
</dbReference>
<dbReference type="InterPro" id="IPR019734">
    <property type="entry name" value="TPR_rpt"/>
</dbReference>
<dbReference type="InterPro" id="IPR016032">
    <property type="entry name" value="Sig_transdc_resp-reg_C-effctor"/>
</dbReference>
<dbReference type="Pfam" id="PF13424">
    <property type="entry name" value="TPR_12"/>
    <property type="match status" value="1"/>
</dbReference>
<evidence type="ECO:0000313" key="4">
    <source>
        <dbReference type="EMBL" id="CAA9579854.1"/>
    </source>
</evidence>
<proteinExistence type="predicted"/>
<feature type="compositionally biased region" description="Pro residues" evidence="2">
    <location>
        <begin position="276"/>
        <end position="287"/>
    </location>
</feature>
<sequence length="993" mass="105909">MRPRRMDAAPQVVAPPGIPDQGGVPLRISLLGGFRVVRGDQALAEGSWRLQKARSLLKLLALAPGHQLGREQIADILWPDLAPDAAANNFHRTLHAARRALGGDHEGRGAGSLQIQSGLVALRPSGPLWVDVAAFESAAATARHSGDLDDYRAALDLYGGELLPEDRYEDWAAGRREGLRETFLGLLLDLAQLYEGRGEWARAIATLDRLIAEDPAHEDGHVGLMRLHAFTGQRGQAVRQWAHLREALQRDLDAEPGPDARRLYAEILAGRFPAGVPRPTPPTPAPPRPRRDNLPTPLTSFIGREGAITAVEGLLRTTRLLTLTGTGGCGKTRLALAVAADLAASECYPDGVWLVELAALTDPTLVPSAISGALGVREAAARPPLDSLADALRGKALLLLLDNCEHLVDACAHLARRLLTDAPALHILATSRAALRVWGEVTWAVPPLQIPDAREVAPPETLASGEAVALFLDRVRWRRPGFSLTPENAPAVAEICRRLDGLPLALELAAARAAVLSPAQLVARLDDALAILDAGDRAAPARQRTLRATLDWSHDLLTGAEQMLLRRFAPFVGGWTIEAAEAICVGGDLPTGDILVLLAGLVDHSLVQIEAGEDEIAVRYRLLEPVRQYAWERLATSGEEAMLRSHHAAHYLALAERVEPLLAGPEQGAWLDYLDREYDNLRAALEWATTQGGADLALRLGGALWRFWSIRGPSGEGRDWLARVLARAGPTGDLATRAKALASAGLLAHQQGDHAAALPLFEECLALRRALGAPGPIARALTNLAFVVADKARVVDLLGEALALGRSVGDKASVLRTLNTLGEMAREEGDYDRALTLYAESLALCRETGERLGIAHVLHNLGLMVLAQGDVNLASTHLRESLRVCQELGDLGLVGRCLMALAGVVGATGRMAQAARLYGAAQAVRAVTGMDEGELNREGSRRYLTAARVTLGEEAFSAATMAGGALPLDEAIAEAFTAAALAADAPYPEADPP</sequence>
<dbReference type="PANTHER" id="PTHR47691">
    <property type="entry name" value="REGULATOR-RELATED"/>
    <property type="match status" value="1"/>
</dbReference>
<dbReference type="Pfam" id="PF25872">
    <property type="entry name" value="HTH_77"/>
    <property type="match status" value="1"/>
</dbReference>
<feature type="domain" description="Bacterial transcriptional activator" evidence="3">
    <location>
        <begin position="130"/>
        <end position="268"/>
    </location>
</feature>